<feature type="domain" description="Siroheme biosynthesis protein Met8 C-terminal" evidence="24">
    <location>
        <begin position="281"/>
        <end position="316"/>
    </location>
</feature>
<feature type="compositionally biased region" description="Polar residues" evidence="22">
    <location>
        <begin position="260"/>
        <end position="277"/>
    </location>
</feature>
<feature type="domain" description="Siroheme synthase central" evidence="25">
    <location>
        <begin position="199"/>
        <end position="221"/>
    </location>
</feature>
<keyword evidence="14" id="KW-0408">Iron</keyword>
<evidence type="ECO:0000256" key="7">
    <source>
        <dbReference type="ARBA" id="ARBA00022617"/>
    </source>
</evidence>
<dbReference type="GO" id="GO:0005743">
    <property type="term" value="C:mitochondrial inner membrane"/>
    <property type="evidence" value="ECO:0007669"/>
    <property type="project" value="UniProtKB-SubCell"/>
</dbReference>
<dbReference type="InterPro" id="IPR050161">
    <property type="entry name" value="Siro_Cobalamin_biosynth"/>
</dbReference>
<evidence type="ECO:0000256" key="19">
    <source>
        <dbReference type="ARBA" id="ARBA00035662"/>
    </source>
</evidence>
<dbReference type="GO" id="GO:0006123">
    <property type="term" value="P:mitochondrial electron transport, cytochrome c to oxygen"/>
    <property type="evidence" value="ECO:0007669"/>
    <property type="project" value="InterPro"/>
</dbReference>
<feature type="region of interest" description="Disordered" evidence="22">
    <location>
        <begin position="1085"/>
        <end position="1106"/>
    </location>
</feature>
<dbReference type="InterPro" id="IPR003204">
    <property type="entry name" value="Cyt_c_oxidase_su5A/6"/>
</dbReference>
<dbReference type="CDD" id="cd11642">
    <property type="entry name" value="SUMT"/>
    <property type="match status" value="1"/>
</dbReference>
<dbReference type="UniPathway" id="UPA00705"/>
<dbReference type="FunFam" id="1.25.40.40:FF:000001">
    <property type="entry name" value="Cytochrome c oxidase subunit VI"/>
    <property type="match status" value="1"/>
</dbReference>
<evidence type="ECO:0000256" key="8">
    <source>
        <dbReference type="ARBA" id="ARBA00022679"/>
    </source>
</evidence>
<dbReference type="FunFam" id="3.40.1010.10:FF:000006">
    <property type="entry name" value="Siroheme synthase, putative"/>
    <property type="match status" value="1"/>
</dbReference>
<dbReference type="PANTHER" id="PTHR45790">
    <property type="entry name" value="SIROHEME SYNTHASE-RELATED"/>
    <property type="match status" value="1"/>
</dbReference>
<evidence type="ECO:0000256" key="20">
    <source>
        <dbReference type="ARBA" id="ARBA00070174"/>
    </source>
</evidence>
<evidence type="ECO:0000256" key="14">
    <source>
        <dbReference type="ARBA" id="ARBA00023004"/>
    </source>
</evidence>
<gene>
    <name evidence="26" type="ORF">EW146_g854</name>
</gene>
<evidence type="ECO:0000256" key="11">
    <source>
        <dbReference type="ARBA" id="ARBA00022792"/>
    </source>
</evidence>
<dbReference type="InterPro" id="IPR000878">
    <property type="entry name" value="4pyrrol_Mease"/>
</dbReference>
<comment type="subcellular location">
    <subcellularLocation>
        <location evidence="1">Mitochondrion inner membrane</location>
        <topology evidence="1">Peripheral membrane protein</topology>
        <orientation evidence="1">Matrix side</orientation>
    </subcellularLocation>
</comment>
<dbReference type="InterPro" id="IPR014777">
    <property type="entry name" value="4pyrrole_Mease_sub1"/>
</dbReference>
<evidence type="ECO:0000259" key="24">
    <source>
        <dbReference type="Pfam" id="PF14823"/>
    </source>
</evidence>
<dbReference type="Pfam" id="PF13241">
    <property type="entry name" value="NAD_binding_7"/>
    <property type="match status" value="1"/>
</dbReference>
<dbReference type="Gene3D" id="3.40.1010.10">
    <property type="entry name" value="Cobalt-precorrin-4 Transmethylase, Domain 1"/>
    <property type="match status" value="1"/>
</dbReference>
<accession>A0A4V3XG92</accession>
<dbReference type="Pfam" id="PF14824">
    <property type="entry name" value="Sirohm_synth_M"/>
    <property type="match status" value="1"/>
</dbReference>
<evidence type="ECO:0000256" key="10">
    <source>
        <dbReference type="ARBA" id="ARBA00022723"/>
    </source>
</evidence>
<dbReference type="EMBL" id="SGPL01000020">
    <property type="protein sequence ID" value="THH20513.1"/>
    <property type="molecule type" value="Genomic_DNA"/>
</dbReference>
<dbReference type="GO" id="GO:0019354">
    <property type="term" value="P:siroheme biosynthetic process"/>
    <property type="evidence" value="ECO:0007669"/>
    <property type="project" value="InterPro"/>
</dbReference>
<dbReference type="Pfam" id="PF02284">
    <property type="entry name" value="COX5A"/>
    <property type="match status" value="1"/>
</dbReference>
<evidence type="ECO:0000256" key="22">
    <source>
        <dbReference type="SAM" id="MobiDB-lite"/>
    </source>
</evidence>
<keyword evidence="18" id="KW-0627">Porphyrin biosynthesis</keyword>
<evidence type="ECO:0000256" key="18">
    <source>
        <dbReference type="ARBA" id="ARBA00023244"/>
    </source>
</evidence>
<comment type="pathway">
    <text evidence="2">Energy metabolism; oxidative phosphorylation.</text>
</comment>
<evidence type="ECO:0000256" key="17">
    <source>
        <dbReference type="ARBA" id="ARBA00023136"/>
    </source>
</evidence>
<dbReference type="Gene3D" id="3.30.950.10">
    <property type="entry name" value="Methyltransferase, Cobalt-precorrin-4 Transmethylase, Domain 2"/>
    <property type="match status" value="1"/>
</dbReference>
<dbReference type="Proteomes" id="UP000310158">
    <property type="component" value="Unassembled WGS sequence"/>
</dbReference>
<comment type="similarity">
    <text evidence="19">In the N-terminal section; belongs to the precorrin methyltransferase family.</text>
</comment>
<keyword evidence="11" id="KW-0999">Mitochondrion inner membrane</keyword>
<evidence type="ECO:0000256" key="13">
    <source>
        <dbReference type="ARBA" id="ARBA00023002"/>
    </source>
</evidence>
<dbReference type="SUPFAM" id="SSF48479">
    <property type="entry name" value="Cytochrome c oxidase subunit E"/>
    <property type="match status" value="1"/>
</dbReference>
<evidence type="ECO:0000256" key="2">
    <source>
        <dbReference type="ARBA" id="ARBA00004673"/>
    </source>
</evidence>
<dbReference type="SUPFAM" id="SSF51735">
    <property type="entry name" value="NAD(P)-binding Rossmann-fold domains"/>
    <property type="match status" value="1"/>
</dbReference>
<feature type="region of interest" description="Disordered" evidence="22">
    <location>
        <begin position="257"/>
        <end position="280"/>
    </location>
</feature>
<reference evidence="26 27" key="1">
    <citation type="submission" date="2019-02" db="EMBL/GenBank/DDBJ databases">
        <title>Genome sequencing of the rare red list fungi Bondarzewia mesenterica.</title>
        <authorList>
            <person name="Buettner E."/>
            <person name="Kellner H."/>
        </authorList>
    </citation>
    <scope>NUCLEOTIDE SEQUENCE [LARGE SCALE GENOMIC DNA]</scope>
    <source>
        <strain evidence="26 27">DSM 108281</strain>
    </source>
</reference>
<dbReference type="GO" id="GO:0046872">
    <property type="term" value="F:metal ion binding"/>
    <property type="evidence" value="ECO:0007669"/>
    <property type="project" value="UniProtKB-KW"/>
</dbReference>
<dbReference type="SUPFAM" id="SSF75615">
    <property type="entry name" value="Siroheme synthase middle domains-like"/>
    <property type="match status" value="1"/>
</dbReference>
<keyword evidence="8" id="KW-0808">Transferase</keyword>
<feature type="compositionally biased region" description="Low complexity" evidence="22">
    <location>
        <begin position="912"/>
        <end position="932"/>
    </location>
</feature>
<dbReference type="GO" id="GO:0032259">
    <property type="term" value="P:methylation"/>
    <property type="evidence" value="ECO:0007669"/>
    <property type="project" value="UniProtKB-KW"/>
</dbReference>
<protein>
    <recommendedName>
        <fullName evidence="20">Cytochrome c oxidase subunit 6, mitochondrial</fullName>
        <ecNumber evidence="4">1.3.1.76</ecNumber>
    </recommendedName>
    <alternativeName>
        <fullName evidence="21">Cytochrome c oxidase polypeptide VI</fullName>
    </alternativeName>
</protein>
<keyword evidence="6" id="KW-0489">Methyltransferase</keyword>
<dbReference type="Pfam" id="PF00590">
    <property type="entry name" value="TP_methylase"/>
    <property type="match status" value="1"/>
</dbReference>
<keyword evidence="9" id="KW-0949">S-adenosyl-L-methionine</keyword>
<sequence length="1485" mass="162847">SISHTAPKSVYPLHLSVNGTSDATIMTSPPKTFPTPSGGASLLLAFRQPRTVLIVGSNTLAATRAFAALEADASVVIMAKGGIQAACEEVQYRANGAQLTFVDMDTFPSSSISLPTDRDIQSFTGFLGSTTDVSLVCITDTMLGEDVKKYRSRESAEQLFHICRARNIPINITDIPDLCDFTFASTHRVVDPESGEKTPLQLAVVTNGQGCRLSGRIRREIVINLPKDAGTAVAKVGKLRRLARGADSPVADDVWAEENLASTPNRPVPQRSNSATETELESVRRRMKWVAQISEYWSYSRLAKMTKDDMLEVLNGNGSGSTSQRLSGASEQAGDSEIDSLHALSIGPAPPKPGRILLVGSGPGHPSLLTMATHNALTKHADLVLSDKLVPEAVLAIIPSNVEVRIARKFPGNADGAQNEMMEAAVEAAKRGLTVVRLKQGDPTVYGRAGEEVLYFRSRGFESVIIPGVSSVLAGPVFAGIPVTQRGAAESFIVCTGVGRQGKEVKLPGYVRGRTLVILMGVARLNQVLDTLQDESCTRRDGVAYPSHTPIAIVERASMPDQRVITSTLADIAVALESSGEQRPPGMIVVGWSVLSLWESGDIKVLDDGAEKEDAQRVQRWLNGRHWRVTEGFDNGWEMLRGDGAWIVDDFVASGFVEVSSGRRNRVLPTRKEKVKANRQHAILSLLTTSLLHSPQTFASSYSLILLTMRTQMISSLLRARPATRALRASVAPALTRPSSTAHGQETFESFTERYVSFFQSAQDLFEVQRGLNNCFAHDLVPAPAVVEEALRAARRVNDYSTAVRIFEGIREKVENKQQYQAYLDELKPVREELVFTAFPASRQVSICYFWSFPQISYCVNLSFLFWSEMADLFPVSRRRSAFSKVLKKTRHIYNDVVKINPAFDIPPSYVQSPQRPRSDSTSTSSAPTSSRRSSRGGDRTRGLSPDRALNDSSGRSRSASPSPAPKGHTGTYPLIHDAKRHLEIHQRVHFEVEHPALMNRKHRSLSHLEQIRIARLRTAQGTAFQETENLPALENEDGNSQLRRIKGNIVSRRRERPKSEPVLDNNGSVHRRWSIIAPILNHLSTSKPSHTTNSTTESQGPLNETAQVSRKDLGPMMEQDTFSVHTLDSSFASITGIYPSPTADESRSEACNPSSADELVLLDQGSGIRFGRGSAGQISQEELARRSSFRTSPSLALVIGSPPPALVDDMHEHAESLPSFVLTIPTPQPIQSPVFVPQSPFTIENFVEASQPSPNPSLFRYGPSSGQNRIVPLLPRCDHPREKGPDMCRECETQMLACKVWFQESDGGRRQTLREPFVKPGESNAVNRAVMEILGMPSGSPADDQNSGASDRGEQDMQNQRRGSNKFPSTAEDVPVHLGYGRDNCEVFPQCPSVQYPFETVNQHSSRRLVARGKGLLQNYLASLRRKSIAPSSLDEGTIKRGSGGKSTRRERPTSFLALGDHESGLASMKRTGHWRLRPISSLL</sequence>
<keyword evidence="17" id="KW-0472">Membrane</keyword>
<dbReference type="Gene3D" id="1.25.40.40">
    <property type="entry name" value="Cytochrome c oxidase, subunit Va/VI"/>
    <property type="match status" value="1"/>
</dbReference>
<dbReference type="OrthoDB" id="508204at2759"/>
<dbReference type="Gene3D" id="3.40.50.720">
    <property type="entry name" value="NAD(P)-binding Rossmann-like Domain"/>
    <property type="match status" value="1"/>
</dbReference>
<evidence type="ECO:0000313" key="27">
    <source>
        <dbReference type="Proteomes" id="UP000310158"/>
    </source>
</evidence>
<dbReference type="InterPro" id="IPR014776">
    <property type="entry name" value="4pyrrole_Mease_sub2"/>
</dbReference>
<keyword evidence="5" id="KW-0488">Methylation</keyword>
<dbReference type="GO" id="GO:0004851">
    <property type="term" value="F:uroporphyrin-III C-methyltransferase activity"/>
    <property type="evidence" value="ECO:0007669"/>
    <property type="project" value="TreeGrafter"/>
</dbReference>
<dbReference type="GO" id="GO:0045277">
    <property type="term" value="C:respiratory chain complex IV"/>
    <property type="evidence" value="ECO:0007669"/>
    <property type="project" value="InterPro"/>
</dbReference>
<comment type="similarity">
    <text evidence="3">Belongs to the cytochrome c oxidase subunit 5A family.</text>
</comment>
<feature type="region of interest" description="Disordered" evidence="22">
    <location>
        <begin position="908"/>
        <end position="974"/>
    </location>
</feature>
<keyword evidence="16" id="KW-0496">Mitochondrion</keyword>
<dbReference type="InterPro" id="IPR028162">
    <property type="entry name" value="Met8_C"/>
</dbReference>
<evidence type="ECO:0000259" key="23">
    <source>
        <dbReference type="Pfam" id="PF00590"/>
    </source>
</evidence>
<dbReference type="InterPro" id="IPR028281">
    <property type="entry name" value="Sirohaem_synthase_central"/>
</dbReference>
<evidence type="ECO:0000313" key="26">
    <source>
        <dbReference type="EMBL" id="THH20513.1"/>
    </source>
</evidence>
<evidence type="ECO:0000256" key="9">
    <source>
        <dbReference type="ARBA" id="ARBA00022691"/>
    </source>
</evidence>
<evidence type="ECO:0000256" key="6">
    <source>
        <dbReference type="ARBA" id="ARBA00022603"/>
    </source>
</evidence>
<dbReference type="PANTHER" id="PTHR45790:SF6">
    <property type="entry name" value="UROPORPHYRINOGEN-III C-METHYLTRANSFERASE"/>
    <property type="match status" value="1"/>
</dbReference>
<dbReference type="InterPro" id="IPR036291">
    <property type="entry name" value="NAD(P)-bd_dom_sf"/>
</dbReference>
<feature type="domain" description="Tetrapyrrole methylase" evidence="23">
    <location>
        <begin position="356"/>
        <end position="572"/>
    </location>
</feature>
<feature type="region of interest" description="Disordered" evidence="22">
    <location>
        <begin position="314"/>
        <end position="334"/>
    </location>
</feature>
<dbReference type="GO" id="GO:0043115">
    <property type="term" value="F:precorrin-2 dehydrogenase activity"/>
    <property type="evidence" value="ECO:0007669"/>
    <property type="project" value="UniProtKB-EC"/>
</dbReference>
<keyword evidence="15" id="KW-0520">NAD</keyword>
<evidence type="ECO:0000256" key="12">
    <source>
        <dbReference type="ARBA" id="ARBA00022946"/>
    </source>
</evidence>
<keyword evidence="27" id="KW-1185">Reference proteome</keyword>
<dbReference type="EC" id="1.3.1.76" evidence="4"/>
<evidence type="ECO:0000256" key="16">
    <source>
        <dbReference type="ARBA" id="ARBA00023128"/>
    </source>
</evidence>
<dbReference type="InterPro" id="IPR035996">
    <property type="entry name" value="4pyrrol_Methylase_sf"/>
</dbReference>
<feature type="non-terminal residue" evidence="26">
    <location>
        <position position="1"/>
    </location>
</feature>
<name>A0A4V3XG92_9AGAM</name>
<dbReference type="SUPFAM" id="SSF53790">
    <property type="entry name" value="Tetrapyrrole methylase"/>
    <property type="match status" value="1"/>
</dbReference>
<feature type="compositionally biased region" description="Polar residues" evidence="22">
    <location>
        <begin position="320"/>
        <end position="330"/>
    </location>
</feature>
<evidence type="ECO:0000256" key="4">
    <source>
        <dbReference type="ARBA" id="ARBA00012400"/>
    </source>
</evidence>
<evidence type="ECO:0000259" key="25">
    <source>
        <dbReference type="Pfam" id="PF14824"/>
    </source>
</evidence>
<feature type="region of interest" description="Disordered" evidence="22">
    <location>
        <begin position="1435"/>
        <end position="1454"/>
    </location>
</feature>
<comment type="caution">
    <text evidence="26">The sequence shown here is derived from an EMBL/GenBank/DDBJ whole genome shotgun (WGS) entry which is preliminary data.</text>
</comment>
<proteinExistence type="inferred from homology"/>
<dbReference type="CDD" id="cd00923">
    <property type="entry name" value="Cyt_c_Oxidase_Va"/>
    <property type="match status" value="1"/>
</dbReference>
<feature type="region of interest" description="Disordered" evidence="22">
    <location>
        <begin position="1336"/>
        <end position="1374"/>
    </location>
</feature>
<feature type="compositionally biased region" description="Low complexity" evidence="22">
    <location>
        <begin position="953"/>
        <end position="962"/>
    </location>
</feature>
<keyword evidence="13" id="KW-0560">Oxidoreductase</keyword>
<dbReference type="InterPro" id="IPR036545">
    <property type="entry name" value="Cyt_c_oxidase_su5A/6_sf"/>
</dbReference>
<evidence type="ECO:0000256" key="15">
    <source>
        <dbReference type="ARBA" id="ARBA00023027"/>
    </source>
</evidence>
<evidence type="ECO:0000256" key="21">
    <source>
        <dbReference type="ARBA" id="ARBA00082700"/>
    </source>
</evidence>
<keyword evidence="7" id="KW-0349">Heme</keyword>
<organism evidence="26 27">
    <name type="scientific">Bondarzewia mesenterica</name>
    <dbReference type="NCBI Taxonomy" id="1095465"/>
    <lineage>
        <taxon>Eukaryota</taxon>
        <taxon>Fungi</taxon>
        <taxon>Dikarya</taxon>
        <taxon>Basidiomycota</taxon>
        <taxon>Agaricomycotina</taxon>
        <taxon>Agaricomycetes</taxon>
        <taxon>Russulales</taxon>
        <taxon>Bondarzewiaceae</taxon>
        <taxon>Bondarzewia</taxon>
    </lineage>
</organism>
<feature type="compositionally biased region" description="Polar residues" evidence="22">
    <location>
        <begin position="1357"/>
        <end position="1369"/>
    </location>
</feature>
<evidence type="ECO:0000256" key="3">
    <source>
        <dbReference type="ARBA" id="ARBA00007972"/>
    </source>
</evidence>
<keyword evidence="12" id="KW-0809">Transit peptide</keyword>
<dbReference type="Pfam" id="PF14823">
    <property type="entry name" value="Sirohm_synth_C"/>
    <property type="match status" value="1"/>
</dbReference>
<dbReference type="InterPro" id="IPR006366">
    <property type="entry name" value="CobA/CysG_C"/>
</dbReference>
<dbReference type="NCBIfam" id="TIGR01469">
    <property type="entry name" value="cobA_cysG_Cterm"/>
    <property type="match status" value="1"/>
</dbReference>
<evidence type="ECO:0000256" key="5">
    <source>
        <dbReference type="ARBA" id="ARBA00022481"/>
    </source>
</evidence>
<keyword evidence="10" id="KW-0479">Metal-binding</keyword>
<evidence type="ECO:0000256" key="1">
    <source>
        <dbReference type="ARBA" id="ARBA00004443"/>
    </source>
</evidence>